<dbReference type="Pfam" id="PF18909">
    <property type="entry name" value="dGTP_diPhyd_N"/>
    <property type="match status" value="1"/>
</dbReference>
<proteinExistence type="predicted"/>
<evidence type="ECO:0000313" key="2">
    <source>
        <dbReference type="EMBL" id="RAK31047.1"/>
    </source>
</evidence>
<feature type="domain" description="dATP/dGTP diphosphohydrolase N-terminal" evidence="1">
    <location>
        <begin position="3"/>
        <end position="46"/>
    </location>
</feature>
<keyword evidence="3" id="KW-1185">Reference proteome</keyword>
<name>A0A364JX58_9HYPH</name>
<dbReference type="Proteomes" id="UP000249453">
    <property type="component" value="Unassembled WGS sequence"/>
</dbReference>
<sequence>MSEGKQLDDGKVRMDLLPPKFLFATADILGFGAGKYGDRNWEKGMFEASVRSPHAAYVGMVAERAA</sequence>
<comment type="caution">
    <text evidence="2">The sequence shown here is derived from an EMBL/GenBank/DDBJ whole genome shotgun (WGS) entry which is preliminary data.</text>
</comment>
<protein>
    <recommendedName>
        <fullName evidence="1">dATP/dGTP diphosphohydrolase N-terminal domain-containing protein</fullName>
    </recommendedName>
</protein>
<dbReference type="AlphaFoldDB" id="A0A364JX58"/>
<organism evidence="2 3">
    <name type="scientific">Falsochrobactrum ovis</name>
    <dbReference type="NCBI Taxonomy" id="1293442"/>
    <lineage>
        <taxon>Bacteria</taxon>
        <taxon>Pseudomonadati</taxon>
        <taxon>Pseudomonadota</taxon>
        <taxon>Alphaproteobacteria</taxon>
        <taxon>Hyphomicrobiales</taxon>
        <taxon>Brucellaceae</taxon>
        <taxon>Falsochrobactrum</taxon>
    </lineage>
</organism>
<evidence type="ECO:0000259" key="1">
    <source>
        <dbReference type="Pfam" id="PF18909"/>
    </source>
</evidence>
<dbReference type="RefSeq" id="WP_111574809.1">
    <property type="nucleotide sequence ID" value="NZ_JBHEEY010000002.1"/>
</dbReference>
<dbReference type="OrthoDB" id="4569478at2"/>
<gene>
    <name evidence="2" type="ORF">C7374_103186</name>
</gene>
<accession>A0A364JX58</accession>
<dbReference type="InterPro" id="IPR044038">
    <property type="entry name" value="dATP/dGTP_diPOhydrolase_N"/>
</dbReference>
<reference evidence="2 3" key="1">
    <citation type="submission" date="2018-06" db="EMBL/GenBank/DDBJ databases">
        <title>Genomic Encyclopedia of Type Strains, Phase IV (KMG-IV): sequencing the most valuable type-strain genomes for metagenomic binning, comparative biology and taxonomic classification.</title>
        <authorList>
            <person name="Goeker M."/>
        </authorList>
    </citation>
    <scope>NUCLEOTIDE SEQUENCE [LARGE SCALE GENOMIC DNA]</scope>
    <source>
        <strain evidence="2 3">DSM 26720</strain>
    </source>
</reference>
<dbReference type="EMBL" id="QLMK01000003">
    <property type="protein sequence ID" value="RAK31047.1"/>
    <property type="molecule type" value="Genomic_DNA"/>
</dbReference>
<evidence type="ECO:0000313" key="3">
    <source>
        <dbReference type="Proteomes" id="UP000249453"/>
    </source>
</evidence>